<accession>A0A0J5FXJ2</accession>
<dbReference type="AlphaFoldDB" id="A0A0J5FXJ2"/>
<comment type="caution">
    <text evidence="1">The sequence shown here is derived from an EMBL/GenBank/DDBJ whole genome shotgun (WGS) entry which is preliminary data.</text>
</comment>
<protein>
    <submittedName>
        <fullName evidence="1">Uncharacterized protein</fullName>
    </submittedName>
</protein>
<reference evidence="1 2" key="1">
    <citation type="submission" date="2015-06" db="EMBL/GenBank/DDBJ databases">
        <title>Draft Whole-Genome Sequence of the Entomopathogenic Bacterium Xenorhabdus khoisanae.</title>
        <authorList>
            <person name="Naidoo S."/>
            <person name="Featherston J."/>
            <person name="Gray V.M."/>
        </authorList>
    </citation>
    <scope>NUCLEOTIDE SEQUENCE [LARGE SCALE GENOMIC DNA]</scope>
    <source>
        <strain evidence="1 2">MCB</strain>
    </source>
</reference>
<gene>
    <name evidence="1" type="ORF">AB204_02295</name>
</gene>
<dbReference type="EMBL" id="LFCV01000013">
    <property type="protein sequence ID" value="KMJ46672.1"/>
    <property type="molecule type" value="Genomic_DNA"/>
</dbReference>
<keyword evidence="2" id="KW-1185">Reference proteome</keyword>
<proteinExistence type="predicted"/>
<evidence type="ECO:0000313" key="1">
    <source>
        <dbReference type="EMBL" id="KMJ46672.1"/>
    </source>
</evidence>
<dbReference type="OrthoDB" id="9937080at2"/>
<organism evidence="1 2">
    <name type="scientific">Xenorhabdus khoisanae</name>
    <dbReference type="NCBI Taxonomy" id="880157"/>
    <lineage>
        <taxon>Bacteria</taxon>
        <taxon>Pseudomonadati</taxon>
        <taxon>Pseudomonadota</taxon>
        <taxon>Gammaproteobacteria</taxon>
        <taxon>Enterobacterales</taxon>
        <taxon>Morganellaceae</taxon>
        <taxon>Xenorhabdus</taxon>
    </lineage>
</organism>
<dbReference type="Proteomes" id="UP000036277">
    <property type="component" value="Unassembled WGS sequence"/>
</dbReference>
<dbReference type="PATRIC" id="fig|880157.4.peg.478"/>
<dbReference type="RefSeq" id="WP_047961754.1">
    <property type="nucleotide sequence ID" value="NZ_CAWMBG010000013.1"/>
</dbReference>
<evidence type="ECO:0000313" key="2">
    <source>
        <dbReference type="Proteomes" id="UP000036277"/>
    </source>
</evidence>
<sequence length="113" mass="12847">MTVPKELFNQVVQTETDVNFNRIKALVLNRSSSQICKLVTDSVSVCDLAMALDYFVSLQKKRDAKDDFASKEPGFNENFDDFSKTIKNIRRALCVLSPPPIPEEPEKKHQTLN</sequence>
<name>A0A0J5FXJ2_9GAMM</name>